<name>A0A2G1VBP9_9GAMM</name>
<reference evidence="2 3" key="1">
    <citation type="submission" date="2017-09" db="EMBL/GenBank/DDBJ databases">
        <title>The draft genome sequences of Marinobacter guineae M3B.</title>
        <authorList>
            <person name="Cao J."/>
        </authorList>
    </citation>
    <scope>NUCLEOTIDE SEQUENCE [LARGE SCALE GENOMIC DNA]</scope>
    <source>
        <strain evidence="2 3">M3B</strain>
    </source>
</reference>
<comment type="caution">
    <text evidence="2">The sequence shown here is derived from an EMBL/GenBank/DDBJ whole genome shotgun (WGS) entry which is preliminary data.</text>
</comment>
<dbReference type="AlphaFoldDB" id="A0A2G1VBP9"/>
<proteinExistence type="predicted"/>
<dbReference type="EMBL" id="NTFI01000005">
    <property type="protein sequence ID" value="PHQ24175.1"/>
    <property type="molecule type" value="Genomic_DNA"/>
</dbReference>
<protein>
    <submittedName>
        <fullName evidence="2">Uncharacterized protein</fullName>
    </submittedName>
</protein>
<evidence type="ECO:0000313" key="3">
    <source>
        <dbReference type="Proteomes" id="UP000229044"/>
    </source>
</evidence>
<feature type="compositionally biased region" description="Low complexity" evidence="1">
    <location>
        <begin position="70"/>
        <end position="82"/>
    </location>
</feature>
<evidence type="ECO:0000256" key="1">
    <source>
        <dbReference type="SAM" id="MobiDB-lite"/>
    </source>
</evidence>
<evidence type="ECO:0000313" key="2">
    <source>
        <dbReference type="EMBL" id="PHQ24175.1"/>
    </source>
</evidence>
<organism evidence="2 3">
    <name type="scientific">Marinobacter guineae</name>
    <dbReference type="NCBI Taxonomy" id="432303"/>
    <lineage>
        <taxon>Bacteria</taxon>
        <taxon>Pseudomonadati</taxon>
        <taxon>Pseudomonadota</taxon>
        <taxon>Gammaproteobacteria</taxon>
        <taxon>Pseudomonadales</taxon>
        <taxon>Marinobacteraceae</taxon>
        <taxon>Marinobacter</taxon>
    </lineage>
</organism>
<dbReference type="Proteomes" id="UP000229044">
    <property type="component" value="Unassembled WGS sequence"/>
</dbReference>
<dbReference type="RefSeq" id="WP_099618953.1">
    <property type="nucleotide sequence ID" value="NZ_KZ319341.1"/>
</dbReference>
<gene>
    <name evidence="2" type="ORF">CLH62_14680</name>
</gene>
<dbReference type="OrthoDB" id="9761719at2"/>
<accession>A0A2G1VBP9</accession>
<feature type="region of interest" description="Disordered" evidence="1">
    <location>
        <begin position="50"/>
        <end position="102"/>
    </location>
</feature>
<sequence length="102" mass="11007">MATKKKSAQGVPGVLRTNDIVAKQAVVSDDFVAAMPHNNIKELEHGHQNAIAPPTGETVKPGSSKLTASTTTEETGTEKTGGPVRRERQNHTGVRALFHRRR</sequence>
<keyword evidence="3" id="KW-1185">Reference proteome</keyword>